<dbReference type="SUPFAM" id="SSF48371">
    <property type="entry name" value="ARM repeat"/>
    <property type="match status" value="1"/>
</dbReference>
<evidence type="ECO:0000313" key="2">
    <source>
        <dbReference type="Proteomes" id="UP001611075"/>
    </source>
</evidence>
<evidence type="ECO:0000313" key="1">
    <source>
        <dbReference type="EMBL" id="MFI0797041.1"/>
    </source>
</evidence>
<dbReference type="EMBL" id="JBIRPU010000041">
    <property type="protein sequence ID" value="MFI0797041.1"/>
    <property type="molecule type" value="Genomic_DNA"/>
</dbReference>
<reference evidence="1 2" key="1">
    <citation type="submission" date="2024-10" db="EMBL/GenBank/DDBJ databases">
        <title>The Natural Products Discovery Center: Release of the First 8490 Sequenced Strains for Exploring Actinobacteria Biosynthetic Diversity.</title>
        <authorList>
            <person name="Kalkreuter E."/>
            <person name="Kautsar S.A."/>
            <person name="Yang D."/>
            <person name="Bader C.D."/>
            <person name="Teijaro C.N."/>
            <person name="Fluegel L."/>
            <person name="Davis C.M."/>
            <person name="Simpson J.R."/>
            <person name="Lauterbach L."/>
            <person name="Steele A.D."/>
            <person name="Gui C."/>
            <person name="Meng S."/>
            <person name="Li G."/>
            <person name="Viehrig K."/>
            <person name="Ye F."/>
            <person name="Su P."/>
            <person name="Kiefer A.F."/>
            <person name="Nichols A."/>
            <person name="Cepeda A.J."/>
            <person name="Yan W."/>
            <person name="Fan B."/>
            <person name="Jiang Y."/>
            <person name="Adhikari A."/>
            <person name="Zheng C.-J."/>
            <person name="Schuster L."/>
            <person name="Cowan T.M."/>
            <person name="Smanski M.J."/>
            <person name="Chevrette M.G."/>
            <person name="De Carvalho L.P.S."/>
            <person name="Shen B."/>
        </authorList>
    </citation>
    <scope>NUCLEOTIDE SEQUENCE [LARGE SCALE GENOMIC DNA]</scope>
    <source>
        <strain evidence="1 2">NPDC021253</strain>
    </source>
</reference>
<dbReference type="RefSeq" id="WP_396685699.1">
    <property type="nucleotide sequence ID" value="NZ_JBIRPU010000041.1"/>
</dbReference>
<dbReference type="InterPro" id="IPR016024">
    <property type="entry name" value="ARM-type_fold"/>
</dbReference>
<accession>A0ABW7SX46</accession>
<name>A0ABW7SX46_9ACTN</name>
<dbReference type="Pfam" id="PF08713">
    <property type="entry name" value="DNA_alkylation"/>
    <property type="match status" value="1"/>
</dbReference>
<keyword evidence="2" id="KW-1185">Reference proteome</keyword>
<sequence>MTTGKVPLKEQALNADRITRIAREIHAVLPGFNVDGFIREVVADLPHLELKGRIARTSQALHDHLSVAGDEALEVLLRSLPPTPQAAGVTNDFGLHIYSPHSDCVARYWRTAQDLDRALGALQTFTRYFSAEDAVRYFLNDFPEQTLNAVQSWAQDPDYRVRRLASESTRPKLPWSPRLILPIDAGLPILEQLYADPSRYVTRSVANHLRDIAATDPDLVLATLTRWQTARHADDKQLAFIAREALKSRLKEGWPAAYQFLGYTHDAPVEVSPVRIQCTSLRAGESLVFNADLSASETLPLHVTYVISSNTQRGARREKVYFLCRTTAAPGRNLTLTKSHHLRSTAGATITPGPYALAIQVNGRRYPEAGFQVVQRSL</sequence>
<dbReference type="Proteomes" id="UP001611075">
    <property type="component" value="Unassembled WGS sequence"/>
</dbReference>
<dbReference type="InterPro" id="IPR014825">
    <property type="entry name" value="DNA_alkylation"/>
</dbReference>
<protein>
    <submittedName>
        <fullName evidence="1">DNA alkylation repair protein</fullName>
    </submittedName>
</protein>
<gene>
    <name evidence="1" type="ORF">ACH4OY_30815</name>
</gene>
<comment type="caution">
    <text evidence="1">The sequence shown here is derived from an EMBL/GenBank/DDBJ whole genome shotgun (WGS) entry which is preliminary data.</text>
</comment>
<organism evidence="1 2">
    <name type="scientific">Micromonospora rubida</name>
    <dbReference type="NCBI Taxonomy" id="2697657"/>
    <lineage>
        <taxon>Bacteria</taxon>
        <taxon>Bacillati</taxon>
        <taxon>Actinomycetota</taxon>
        <taxon>Actinomycetes</taxon>
        <taxon>Micromonosporales</taxon>
        <taxon>Micromonosporaceae</taxon>
        <taxon>Micromonospora</taxon>
    </lineage>
</organism>
<proteinExistence type="predicted"/>
<dbReference type="Gene3D" id="1.25.40.290">
    <property type="entry name" value="ARM repeat domains"/>
    <property type="match status" value="1"/>
</dbReference>